<feature type="domain" description="Purine catabolism PurC-like" evidence="1">
    <location>
        <begin position="14"/>
        <end position="129"/>
    </location>
</feature>
<dbReference type="Gene3D" id="1.10.10.2840">
    <property type="entry name" value="PucR C-terminal helix-turn-helix domain"/>
    <property type="match status" value="1"/>
</dbReference>
<dbReference type="PANTHER" id="PTHR33744:SF1">
    <property type="entry name" value="DNA-BINDING TRANSCRIPTIONAL ACTIVATOR ADER"/>
    <property type="match status" value="1"/>
</dbReference>
<dbReference type="InterPro" id="IPR012914">
    <property type="entry name" value="PucR_dom"/>
</dbReference>
<dbReference type="InterPro" id="IPR042070">
    <property type="entry name" value="PucR_C-HTH_sf"/>
</dbReference>
<gene>
    <name evidence="3" type="ORF">DWW02_17635</name>
</gene>
<sequence length="552" mass="63888">MNDPVLTLRWFLNCPEIDNLEFFGDEDCLGNPITGVNVIDNPEGVPWIKKNELVLTTGFIFYKDIALTKKLLKELHDVSCTALCIKIKRFYDTIPQFLIEEAARYRLPLIAVPFYHSYSDIMRVIFRELELRQLSNQAFVINETRKFCQLFTSNSGISSMLSMLSSYTDSIILITDYNDKSVYFHIPDSYANLLQTSSRVVIRPDKSKNAENGKEADSDKEASNTRRFWINKQIIPFAVFPIPSGRYYLCADINAAPLSDDIVSIITNCLPILSTELETIQVNQRRFSSTNHFAPFFSMLSDMRSKSSEEIRIVCNTYSFPYDCKRVCIAYEIQQTGSPERLMRTVYDKFSTALENSGQQYFLSFYNDYVIVFLFFQKSISNLEAVNQAQMTAEYLYQSLDESLRQWVRGGVSRSHSRLVTIGTAFEESLISINMQSHLNPQKAVASYLRQIPYHLLRNLNHHDLNKIYNDTIVRLVDYDQANGTCLVHTLRMYLENRMVIRETSRQLFIHRNTLADHLNLIKRILGTDLEAMDEIFSFYLGLCAYDLLRET</sequence>
<dbReference type="RefSeq" id="WP_118019045.1">
    <property type="nucleotide sequence ID" value="NZ_CAUHGS010000010.1"/>
</dbReference>
<dbReference type="InterPro" id="IPR025736">
    <property type="entry name" value="PucR_C-HTH_dom"/>
</dbReference>
<dbReference type="Pfam" id="PF13556">
    <property type="entry name" value="HTH_30"/>
    <property type="match status" value="1"/>
</dbReference>
<evidence type="ECO:0000313" key="4">
    <source>
        <dbReference type="Proteomes" id="UP000284543"/>
    </source>
</evidence>
<name>A0A412Z3I1_9FIRM</name>
<dbReference type="AlphaFoldDB" id="A0A412Z3I1"/>
<evidence type="ECO:0000259" key="2">
    <source>
        <dbReference type="Pfam" id="PF13556"/>
    </source>
</evidence>
<dbReference type="Pfam" id="PF07905">
    <property type="entry name" value="PucR"/>
    <property type="match status" value="1"/>
</dbReference>
<organism evidence="3 4">
    <name type="scientific">Enterocloster bolteae</name>
    <dbReference type="NCBI Taxonomy" id="208479"/>
    <lineage>
        <taxon>Bacteria</taxon>
        <taxon>Bacillati</taxon>
        <taxon>Bacillota</taxon>
        <taxon>Clostridia</taxon>
        <taxon>Lachnospirales</taxon>
        <taxon>Lachnospiraceae</taxon>
        <taxon>Enterocloster</taxon>
    </lineage>
</organism>
<reference evidence="3 4" key="1">
    <citation type="submission" date="2018-08" db="EMBL/GenBank/DDBJ databases">
        <title>A genome reference for cultivated species of the human gut microbiota.</title>
        <authorList>
            <person name="Zou Y."/>
            <person name="Xue W."/>
            <person name="Luo G."/>
        </authorList>
    </citation>
    <scope>NUCLEOTIDE SEQUENCE [LARGE SCALE GENOMIC DNA]</scope>
    <source>
        <strain evidence="3 4">AF14-18</strain>
    </source>
</reference>
<dbReference type="EMBL" id="QRZM01000007">
    <property type="protein sequence ID" value="RGV74481.1"/>
    <property type="molecule type" value="Genomic_DNA"/>
</dbReference>
<proteinExistence type="predicted"/>
<evidence type="ECO:0000259" key="1">
    <source>
        <dbReference type="Pfam" id="PF07905"/>
    </source>
</evidence>
<dbReference type="InterPro" id="IPR051448">
    <property type="entry name" value="CdaR-like_regulators"/>
</dbReference>
<comment type="caution">
    <text evidence="3">The sequence shown here is derived from an EMBL/GenBank/DDBJ whole genome shotgun (WGS) entry which is preliminary data.</text>
</comment>
<dbReference type="PANTHER" id="PTHR33744">
    <property type="entry name" value="CARBOHYDRATE DIACID REGULATOR"/>
    <property type="match status" value="1"/>
</dbReference>
<dbReference type="Proteomes" id="UP000284543">
    <property type="component" value="Unassembled WGS sequence"/>
</dbReference>
<feature type="domain" description="PucR C-terminal helix-turn-helix" evidence="2">
    <location>
        <begin position="487"/>
        <end position="543"/>
    </location>
</feature>
<evidence type="ECO:0000313" key="3">
    <source>
        <dbReference type="EMBL" id="RGV74481.1"/>
    </source>
</evidence>
<accession>A0A412Z3I1</accession>
<protein>
    <submittedName>
        <fullName evidence="3">PucR family transcriptional regulator</fullName>
    </submittedName>
</protein>